<accession>A0AAW1LEW5</accession>
<dbReference type="EMBL" id="JASPKY010000124">
    <property type="protein sequence ID" value="KAK9731938.1"/>
    <property type="molecule type" value="Genomic_DNA"/>
</dbReference>
<keyword evidence="3" id="KW-1185">Reference proteome</keyword>
<protein>
    <submittedName>
        <fullName evidence="2">Uncharacterized protein</fullName>
    </submittedName>
</protein>
<dbReference type="AlphaFoldDB" id="A0AAW1LEW5"/>
<sequence length="186" mass="21372">MCPVYVVRTYKQKTDRCNILDNHESHVSLAAILYCRQNGIHLLSFSPSPFLTESKKRKPIITDIRPYPKASSSSWRRKREQGCSRIYTSTAEVGRIEEKARAHKTKRKVTSVTKELMKSNPEKKCNINGKRKSQKKNGRFAKYSPTISSESKIEILSSDSVMDIEDTQYYMSGERENEDISVETIS</sequence>
<organism evidence="2 3">
    <name type="scientific">Popillia japonica</name>
    <name type="common">Japanese beetle</name>
    <dbReference type="NCBI Taxonomy" id="7064"/>
    <lineage>
        <taxon>Eukaryota</taxon>
        <taxon>Metazoa</taxon>
        <taxon>Ecdysozoa</taxon>
        <taxon>Arthropoda</taxon>
        <taxon>Hexapoda</taxon>
        <taxon>Insecta</taxon>
        <taxon>Pterygota</taxon>
        <taxon>Neoptera</taxon>
        <taxon>Endopterygota</taxon>
        <taxon>Coleoptera</taxon>
        <taxon>Polyphaga</taxon>
        <taxon>Scarabaeiformia</taxon>
        <taxon>Scarabaeidae</taxon>
        <taxon>Rutelinae</taxon>
        <taxon>Popillia</taxon>
    </lineage>
</organism>
<feature type="region of interest" description="Disordered" evidence="1">
    <location>
        <begin position="122"/>
        <end position="143"/>
    </location>
</feature>
<dbReference type="Proteomes" id="UP001458880">
    <property type="component" value="Unassembled WGS sequence"/>
</dbReference>
<reference evidence="2 3" key="1">
    <citation type="journal article" date="2024" name="BMC Genomics">
        <title>De novo assembly and annotation of Popillia japonica's genome with initial clues to its potential as an invasive pest.</title>
        <authorList>
            <person name="Cucini C."/>
            <person name="Boschi S."/>
            <person name="Funari R."/>
            <person name="Cardaioli E."/>
            <person name="Iannotti N."/>
            <person name="Marturano G."/>
            <person name="Paoli F."/>
            <person name="Bruttini M."/>
            <person name="Carapelli A."/>
            <person name="Frati F."/>
            <person name="Nardi F."/>
        </authorList>
    </citation>
    <scope>NUCLEOTIDE SEQUENCE [LARGE SCALE GENOMIC DNA]</scope>
    <source>
        <strain evidence="2">DMR45628</strain>
    </source>
</reference>
<comment type="caution">
    <text evidence="2">The sequence shown here is derived from an EMBL/GenBank/DDBJ whole genome shotgun (WGS) entry which is preliminary data.</text>
</comment>
<name>A0AAW1LEW5_POPJA</name>
<feature type="compositionally biased region" description="Basic residues" evidence="1">
    <location>
        <begin position="129"/>
        <end position="139"/>
    </location>
</feature>
<evidence type="ECO:0000256" key="1">
    <source>
        <dbReference type="SAM" id="MobiDB-lite"/>
    </source>
</evidence>
<gene>
    <name evidence="2" type="ORF">QE152_g13220</name>
</gene>
<evidence type="ECO:0000313" key="3">
    <source>
        <dbReference type="Proteomes" id="UP001458880"/>
    </source>
</evidence>
<evidence type="ECO:0000313" key="2">
    <source>
        <dbReference type="EMBL" id="KAK9731938.1"/>
    </source>
</evidence>
<proteinExistence type="predicted"/>